<keyword evidence="1" id="KW-0175">Coiled coil</keyword>
<keyword evidence="3" id="KW-1185">Reference proteome</keyword>
<dbReference type="InterPro" id="IPR018159">
    <property type="entry name" value="Spectrin/alpha-actinin"/>
</dbReference>
<feature type="coiled-coil region" evidence="1">
    <location>
        <begin position="1322"/>
        <end position="1353"/>
    </location>
</feature>
<feature type="coiled-coil region" evidence="1">
    <location>
        <begin position="662"/>
        <end position="693"/>
    </location>
</feature>
<organism evidence="3 4">
    <name type="scientific">Macrostomum lignano</name>
    <dbReference type="NCBI Taxonomy" id="282301"/>
    <lineage>
        <taxon>Eukaryota</taxon>
        <taxon>Metazoa</taxon>
        <taxon>Spiralia</taxon>
        <taxon>Lophotrochozoa</taxon>
        <taxon>Platyhelminthes</taxon>
        <taxon>Rhabditophora</taxon>
        <taxon>Macrostomorpha</taxon>
        <taxon>Macrostomida</taxon>
        <taxon>Macrostomidae</taxon>
        <taxon>Macrostomum</taxon>
    </lineage>
</organism>
<proteinExistence type="predicted"/>
<evidence type="ECO:0000256" key="2">
    <source>
        <dbReference type="SAM" id="MobiDB-lite"/>
    </source>
</evidence>
<feature type="coiled-coil region" evidence="1">
    <location>
        <begin position="1502"/>
        <end position="1536"/>
    </location>
</feature>
<evidence type="ECO:0000256" key="1">
    <source>
        <dbReference type="SAM" id="Coils"/>
    </source>
</evidence>
<evidence type="ECO:0000313" key="4">
    <source>
        <dbReference type="WBParaSite" id="maker-uti_cns_0002490-snap-gene-0.9-mRNA-1"/>
    </source>
</evidence>
<feature type="coiled-coil region" evidence="1">
    <location>
        <begin position="7"/>
        <end position="62"/>
    </location>
</feature>
<feature type="coiled-coil region" evidence="1">
    <location>
        <begin position="1180"/>
        <end position="1269"/>
    </location>
</feature>
<feature type="coiled-coil region" evidence="1">
    <location>
        <begin position="1012"/>
        <end position="1053"/>
    </location>
</feature>
<accession>A0A1I8GP00</accession>
<dbReference type="SMART" id="SM00150">
    <property type="entry name" value="SPEC"/>
    <property type="match status" value="7"/>
</dbReference>
<dbReference type="SUPFAM" id="SSF46966">
    <property type="entry name" value="Spectrin repeat"/>
    <property type="match status" value="5"/>
</dbReference>
<dbReference type="WBParaSite" id="maker-uti_cns_0002490-snap-gene-0.9-mRNA-1">
    <property type="protein sequence ID" value="maker-uti_cns_0002490-snap-gene-0.9-mRNA-1"/>
    <property type="gene ID" value="maker-uti_cns_0002490-snap-gene-0.9"/>
</dbReference>
<name>A0A1I8GP00_9PLAT</name>
<protein>
    <submittedName>
        <fullName evidence="4">KASH domain-containing protein</fullName>
    </submittedName>
</protein>
<dbReference type="Proteomes" id="UP000095280">
    <property type="component" value="Unplaced"/>
</dbReference>
<dbReference type="PANTHER" id="PTHR43941:SF1">
    <property type="entry name" value="STRUCTURAL MAINTENANCE OF CHROMOSOMES PROTEIN 2"/>
    <property type="match status" value="1"/>
</dbReference>
<evidence type="ECO:0000313" key="3">
    <source>
        <dbReference type="Proteomes" id="UP000095280"/>
    </source>
</evidence>
<sequence length="1737" mass="186612">ASVRLAVRAVQERQSELSERCRELLRARQTAAELASEFVGLRRQADSQLGALESQLARLAEQRPVSEPELAALAQRVRGFSADLFSLDSLIERLRQALDALADALAENADEVGQSASATEPEDQVNAILNRHDRLKQECADLGASLQRQLLHCSGLQEAIAGLQQWLALALRQLDAMRPVGLRPELLDEQAQQVKVLEAELQCRQASLQAAEDGLAEAEAAASPASASATGQLRERADACRRQFDEVARRLAERRDAVDSARDRLSEFLSASRPTRAWLAQQVPALAAPLPTAAAAAATDAAWSERLASLDRQRAELAEGGLATVRTLARELLRMATSAAGEAAEQPEGAAAAESAGAAGEREALDWLGRAEARLRGLPPVALDADELTAQRQTADDFTGQFEEFQPAMDRLMVAGLAFDVALNGSGAGAAAAAGSASPTSPKRPQLSEIAQELDDLQGRYASIGDALCRRSADIDSAADQLKRFWAAYAAAQAALEAKEAEAASISSSSVIDTQPEAERSVRLAADFQRSLAADVEPLVAGVTASAEQLQRNRPAAGVVGARHVGESASRLATRLSELIGRVAARLTTARRLVELLADREAQCDNLRHWVSLLLDELDSKQPAADQLRATCEALIALLELLASQAADDDKNSATEAATAAVNRVRSGLADLLAALENLRRRLAERAAALEQLRQPTLDFYALLGRLGEALPAAVDRLDEAGEAGRPTDEELASFRSDLSQARDLCRRLCEAAADDPATQFDLRTKLSGVERQLRELEARLAELAQRRARAGQAEDQMLQRVQRLSDWLPIGRARLDELRADVAADSAASEEAGRRLAERLRGLSRLAGEISWREAESRELMLQLTDGAATGDAGGGSGASGRCREALNRVQSGLAELDSDTETLRSALSRLSELLAKYAERCSRLQAWLGLEEAKLATKESALAADRPDSPAGSQAVQELRHIVGELDQKAALEAAELKQLADELTAALADHGASSGVRIGSEVTEIDSRLSELRERAGRLLAEAEAVAELLRLHAERLADCQTQLDRAEDRWSALNSDGDPAGAAKTSSDSKFADRVAALLETVEALAPPAAQLVSGAAALADRLASAPAIGAEIVDEAGAVSARRSVLEERLRELASRLAAGSEVLSQFKDKARRLSGEQATIESRLDAIPQASLDLDTLRDQLEDLRSVQDRLGELADQADSLADFAAGDQRLGQRLDRLREQNRRLARRADERRSALRSRLDELERLERELVAARGDIGSARERLQTIAGSDKPALPEQLAEFQRDPLAPLETCCGELTASGQSLLASAHGASPAAAASLSGAIDALQAELRQLRDDLAGARERAENRALRGGRFAEALKAWRDWLAECESAAGAAGPTAGAGDAATALNDPNSLAAQLQDIDRLLGRFADRRPLLAELRTLAEAAEDPTAVPDAEDVAKRYESALARLTDRRARLDRTRDLAAEFRAKYDPLLAALDAFRRRVAELECGSTNADRIARLIAEHKKVNDDIEAHQADMDELERRAACLAAGDTDVPGVPALEPAETEEIRARVASLSQYFAELRRKAAGKLDQLERALPLAESFAAAHQQLELRLPELEAALRSRRADTDSGELARIDSELKRLRPSLTTVESDGAALKRLLPDEAADTIEDVAERDQARYRRAEESLADRLARADAAGIRAGDAADRLDDVADKIRRLERRLAALEPPASDPRLLAGQVAALKSLAAELAG</sequence>
<dbReference type="PANTHER" id="PTHR43941">
    <property type="entry name" value="STRUCTURAL MAINTENANCE OF CHROMOSOMES PROTEIN 2"/>
    <property type="match status" value="1"/>
</dbReference>
<feature type="coiled-coil region" evidence="1">
    <location>
        <begin position="1437"/>
        <end position="1464"/>
    </location>
</feature>
<feature type="coiled-coil region" evidence="1">
    <location>
        <begin position="760"/>
        <end position="794"/>
    </location>
</feature>
<reference evidence="4" key="1">
    <citation type="submission" date="2016-11" db="UniProtKB">
        <authorList>
            <consortium name="WormBaseParasite"/>
        </authorList>
    </citation>
    <scope>IDENTIFICATION</scope>
</reference>
<dbReference type="Gene3D" id="1.20.58.60">
    <property type="match status" value="6"/>
</dbReference>
<feature type="region of interest" description="Disordered" evidence="2">
    <location>
        <begin position="339"/>
        <end position="358"/>
    </location>
</feature>